<proteinExistence type="predicted"/>
<dbReference type="EMBL" id="CP014502">
    <property type="protein sequence ID" value="ANB14269.1"/>
    <property type="molecule type" value="Genomic_DNA"/>
</dbReference>
<evidence type="ECO:0000256" key="2">
    <source>
        <dbReference type="SAM" id="Phobius"/>
    </source>
</evidence>
<dbReference type="GeneID" id="30037454"/>
<feature type="transmembrane region" description="Helical" evidence="2">
    <location>
        <begin position="237"/>
        <end position="256"/>
    </location>
</feature>
<gene>
    <name evidence="3" type="ORF">AWJ20_5234</name>
</gene>
<keyword evidence="2" id="KW-1133">Transmembrane helix</keyword>
<feature type="region of interest" description="Disordered" evidence="1">
    <location>
        <begin position="393"/>
        <end position="412"/>
    </location>
</feature>
<evidence type="ECO:0000313" key="3">
    <source>
        <dbReference type="EMBL" id="ANB14269.1"/>
    </source>
</evidence>
<dbReference type="Proteomes" id="UP000189580">
    <property type="component" value="Chromosome d"/>
</dbReference>
<keyword evidence="2" id="KW-0472">Membrane</keyword>
<keyword evidence="4" id="KW-1185">Reference proteome</keyword>
<reference evidence="3 4" key="1">
    <citation type="submission" date="2016-02" db="EMBL/GenBank/DDBJ databases">
        <title>Complete genome sequence and transcriptome regulation of the pentose utilising yeast Sugiyamaella lignohabitans.</title>
        <authorList>
            <person name="Bellasio M."/>
            <person name="Peymann A."/>
            <person name="Valli M."/>
            <person name="Sipitzky M."/>
            <person name="Graf A."/>
            <person name="Sauer M."/>
            <person name="Marx H."/>
            <person name="Mattanovich D."/>
        </authorList>
    </citation>
    <scope>NUCLEOTIDE SEQUENCE [LARGE SCALE GENOMIC DNA]</scope>
    <source>
        <strain evidence="3 4">CBS 10342</strain>
    </source>
</reference>
<dbReference type="AlphaFoldDB" id="A0A167EMZ7"/>
<accession>A0A167EMZ7</accession>
<name>A0A167EMZ7_9ASCO</name>
<evidence type="ECO:0000256" key="1">
    <source>
        <dbReference type="SAM" id="MobiDB-lite"/>
    </source>
</evidence>
<keyword evidence="2" id="KW-0812">Transmembrane</keyword>
<feature type="transmembrane region" description="Helical" evidence="2">
    <location>
        <begin position="206"/>
        <end position="225"/>
    </location>
</feature>
<evidence type="ECO:0000313" key="4">
    <source>
        <dbReference type="Proteomes" id="UP000189580"/>
    </source>
</evidence>
<organism evidence="3 4">
    <name type="scientific">Sugiyamaella lignohabitans</name>
    <dbReference type="NCBI Taxonomy" id="796027"/>
    <lineage>
        <taxon>Eukaryota</taxon>
        <taxon>Fungi</taxon>
        <taxon>Dikarya</taxon>
        <taxon>Ascomycota</taxon>
        <taxon>Saccharomycotina</taxon>
        <taxon>Dipodascomycetes</taxon>
        <taxon>Dipodascales</taxon>
        <taxon>Trichomonascaceae</taxon>
        <taxon>Sugiyamaella</taxon>
    </lineage>
</organism>
<sequence length="412" mass="45654">MIRQRLLASLSRPLCLHNPARIKIILLRNGRFASTSANSNHVDFQNHQHDLHQLEAQIKNHILESESPVSEQTVLSALQACTTLEATFAESSKADNPLPETPVEEARKLLRGILESKNVKLTTDMLKKYFIGPSPSIAPSSTSSIEVLTAYNKQLGTTYIPREVSIIPFRRAAYNAEFDNSLAIMDATVGTKSLYHRYIRKQMRKYGLYWVGATGSILASIEALLRSGLVGDWPSTAMVQVMAFTYLSSISIYGVLSSAGRVSGAGEVLEWVGGTPSTYRYSHAAEMKMASILAGMNSALPENQGECSLHMIKQLLARRMQPIEPEQETMMKEYWARGGEGFEWIEPDQDPAEIIWRQKMELAKASRIGSPYTRKYSNPGDWTDEVLHSIPHASLIDTGDKSLPAPSQAPSA</sequence>
<dbReference type="RefSeq" id="XP_018736746.1">
    <property type="nucleotide sequence ID" value="XM_018882362.1"/>
</dbReference>
<dbReference type="KEGG" id="slb:AWJ20_5234"/>
<protein>
    <submittedName>
        <fullName evidence="3">Uncharacterized protein</fullName>
    </submittedName>
</protein>
<dbReference type="OrthoDB" id="4089405at2759"/>